<dbReference type="PROSITE" id="PS51257">
    <property type="entry name" value="PROKAR_LIPOPROTEIN"/>
    <property type="match status" value="1"/>
</dbReference>
<feature type="signal peptide" evidence="2">
    <location>
        <begin position="1"/>
        <end position="24"/>
    </location>
</feature>
<feature type="chain" id="PRO_5044990433" description="Peptidyl-prolyl cis-trans isomerase" evidence="2">
    <location>
        <begin position="25"/>
        <end position="226"/>
    </location>
</feature>
<comment type="function">
    <text evidence="1 2">PPIases accelerate the folding of proteins. It catalyzes the cis-trans isomerization of proline imidic peptide bonds in oligopeptides.</text>
</comment>
<evidence type="ECO:0000313" key="4">
    <source>
        <dbReference type="EMBL" id="GAA2570113.1"/>
    </source>
</evidence>
<dbReference type="InterPro" id="IPR044666">
    <property type="entry name" value="Cyclophilin_A-like"/>
</dbReference>
<dbReference type="EC" id="5.2.1.8" evidence="2"/>
<keyword evidence="5" id="KW-1185">Reference proteome</keyword>
<dbReference type="InterPro" id="IPR002130">
    <property type="entry name" value="Cyclophilin-type_PPIase_dom"/>
</dbReference>
<comment type="similarity">
    <text evidence="2">Belongs to the cyclophilin-type PPIase family.</text>
</comment>
<dbReference type="InterPro" id="IPR029000">
    <property type="entry name" value="Cyclophilin-like_dom_sf"/>
</dbReference>
<dbReference type="Proteomes" id="UP001500274">
    <property type="component" value="Unassembled WGS sequence"/>
</dbReference>
<protein>
    <recommendedName>
        <fullName evidence="2">Peptidyl-prolyl cis-trans isomerase</fullName>
        <shortName evidence="2">PPIase</shortName>
        <ecNumber evidence="2">5.2.1.8</ecNumber>
    </recommendedName>
</protein>
<dbReference type="PANTHER" id="PTHR45625">
    <property type="entry name" value="PEPTIDYL-PROLYL CIS-TRANS ISOMERASE-RELATED"/>
    <property type="match status" value="1"/>
</dbReference>
<dbReference type="RefSeq" id="WP_344226776.1">
    <property type="nucleotide sequence ID" value="NZ_BAAARI010000003.1"/>
</dbReference>
<comment type="catalytic activity">
    <reaction evidence="2">
        <text>[protein]-peptidylproline (omega=180) = [protein]-peptidylproline (omega=0)</text>
        <dbReference type="Rhea" id="RHEA:16237"/>
        <dbReference type="Rhea" id="RHEA-COMP:10747"/>
        <dbReference type="Rhea" id="RHEA-COMP:10748"/>
        <dbReference type="ChEBI" id="CHEBI:83833"/>
        <dbReference type="ChEBI" id="CHEBI:83834"/>
        <dbReference type="EC" id="5.2.1.8"/>
    </reaction>
</comment>
<evidence type="ECO:0000256" key="2">
    <source>
        <dbReference type="RuleBase" id="RU363019"/>
    </source>
</evidence>
<keyword evidence="2" id="KW-0697">Rotamase</keyword>
<organism evidence="4 5">
    <name type="scientific">Microbacterium binotii</name>
    <dbReference type="NCBI Taxonomy" id="462710"/>
    <lineage>
        <taxon>Bacteria</taxon>
        <taxon>Bacillati</taxon>
        <taxon>Actinomycetota</taxon>
        <taxon>Actinomycetes</taxon>
        <taxon>Micrococcales</taxon>
        <taxon>Microbacteriaceae</taxon>
        <taxon>Microbacterium</taxon>
    </lineage>
</organism>
<evidence type="ECO:0000313" key="5">
    <source>
        <dbReference type="Proteomes" id="UP001500274"/>
    </source>
</evidence>
<dbReference type="PROSITE" id="PS50072">
    <property type="entry name" value="CSA_PPIASE_2"/>
    <property type="match status" value="1"/>
</dbReference>
<dbReference type="SUPFAM" id="SSF50891">
    <property type="entry name" value="Cyclophilin-like"/>
    <property type="match status" value="1"/>
</dbReference>
<evidence type="ECO:0000259" key="3">
    <source>
        <dbReference type="PROSITE" id="PS50072"/>
    </source>
</evidence>
<dbReference type="Pfam" id="PF00160">
    <property type="entry name" value="Pro_isomerase"/>
    <property type="match status" value="1"/>
</dbReference>
<feature type="domain" description="PPIase cyclophilin-type" evidence="3">
    <location>
        <begin position="77"/>
        <end position="225"/>
    </location>
</feature>
<dbReference type="CDD" id="cd00317">
    <property type="entry name" value="cyclophilin"/>
    <property type="match status" value="1"/>
</dbReference>
<dbReference type="EMBL" id="BAAARI010000003">
    <property type="protein sequence ID" value="GAA2570113.1"/>
    <property type="molecule type" value="Genomic_DNA"/>
</dbReference>
<keyword evidence="2" id="KW-0413">Isomerase</keyword>
<evidence type="ECO:0000256" key="1">
    <source>
        <dbReference type="ARBA" id="ARBA00002388"/>
    </source>
</evidence>
<comment type="caution">
    <text evidence="4">The sequence shown here is derived from an EMBL/GenBank/DDBJ whole genome shotgun (WGS) entry which is preliminary data.</text>
</comment>
<dbReference type="Gene3D" id="2.40.100.10">
    <property type="entry name" value="Cyclophilin-like"/>
    <property type="match status" value="1"/>
</dbReference>
<reference evidence="4 5" key="1">
    <citation type="journal article" date="2019" name="Int. J. Syst. Evol. Microbiol.">
        <title>The Global Catalogue of Microorganisms (GCM) 10K type strain sequencing project: providing services to taxonomists for standard genome sequencing and annotation.</title>
        <authorList>
            <consortium name="The Broad Institute Genomics Platform"/>
            <consortium name="The Broad Institute Genome Sequencing Center for Infectious Disease"/>
            <person name="Wu L."/>
            <person name="Ma J."/>
        </authorList>
    </citation>
    <scope>NUCLEOTIDE SEQUENCE [LARGE SCALE GENOMIC DNA]</scope>
    <source>
        <strain evidence="4 5">JCM 16365</strain>
    </source>
</reference>
<dbReference type="PRINTS" id="PR00153">
    <property type="entry name" value="CSAPPISMRASE"/>
</dbReference>
<name>A0ABN3P6F3_9MICO</name>
<gene>
    <name evidence="4" type="ORF">GCM10009862_06110</name>
</gene>
<accession>A0ABN3P6F3</accession>
<proteinExistence type="inferred from homology"/>
<keyword evidence="2" id="KW-0732">Signal</keyword>
<sequence length="226" mass="22466">MRARLLALPLAVAALALLSGCASAAPAPAVTAQSTASSADAQTAGTCTYSAGGAAAREVTIPPSEPAVTGTVAVTLQTSAGDIPLSMDADRTPCTVNSFVSLATQGYYTDTNCHRLTTSGIFVLQCGDPTATGMGGPGYRYADELDGSETYPAGTVAMANAGPGTNGSQFFLVYEDTQLSPDYTVFGHMDAAGTAVVQQIAAAGTDSGGADGKPKTPVTITGVTVG</sequence>
<dbReference type="PANTHER" id="PTHR45625:SF3">
    <property type="entry name" value="PEPTIDYL-PROLYL CIS-TRANS ISOMERASE B-RELATED"/>
    <property type="match status" value="1"/>
</dbReference>